<keyword evidence="3" id="KW-1185">Reference proteome</keyword>
<evidence type="ECO:0000313" key="3">
    <source>
        <dbReference type="Proteomes" id="UP000320314"/>
    </source>
</evidence>
<dbReference type="EC" id="3.6.1.63" evidence="2"/>
<dbReference type="GO" id="GO:0016810">
    <property type="term" value="F:hydrolase activity, acting on carbon-nitrogen (but not peptide) bonds"/>
    <property type="evidence" value="ECO:0007669"/>
    <property type="project" value="InterPro"/>
</dbReference>
<dbReference type="NCBIfam" id="TIGR02318">
    <property type="entry name" value="phosphono_phnM"/>
    <property type="match status" value="1"/>
</dbReference>
<dbReference type="InterPro" id="IPR032466">
    <property type="entry name" value="Metal_Hydrolase"/>
</dbReference>
<dbReference type="SUPFAM" id="SSF51338">
    <property type="entry name" value="Composite domain of metallo-dependent hydrolases"/>
    <property type="match status" value="1"/>
</dbReference>
<protein>
    <submittedName>
        <fullName evidence="2">Alpha-D-ribose 1-methylphosphonate 5-triphosphate diphosphatase</fullName>
        <ecNumber evidence="2">3.6.1.63</ecNumber>
    </submittedName>
</protein>
<dbReference type="Gene3D" id="2.30.40.10">
    <property type="entry name" value="Urease, subunit C, domain 1"/>
    <property type="match status" value="1"/>
</dbReference>
<gene>
    <name evidence="2" type="ORF">FJU11_14255</name>
</gene>
<dbReference type="EMBL" id="VHLH01000028">
    <property type="protein sequence ID" value="TPW26618.1"/>
    <property type="molecule type" value="Genomic_DNA"/>
</dbReference>
<dbReference type="PANTHER" id="PTHR43135:SF3">
    <property type="entry name" value="ALPHA-D-RIBOSE 1-METHYLPHOSPHONATE 5-TRIPHOSPHATE DIPHOSPHATASE"/>
    <property type="match status" value="1"/>
</dbReference>
<keyword evidence="2" id="KW-0378">Hydrolase</keyword>
<dbReference type="InterPro" id="IPR013108">
    <property type="entry name" value="Amidohydro_3"/>
</dbReference>
<organism evidence="2 3">
    <name type="scientific">Pararhizobium mangrovi</name>
    <dbReference type="NCBI Taxonomy" id="2590452"/>
    <lineage>
        <taxon>Bacteria</taxon>
        <taxon>Pseudomonadati</taxon>
        <taxon>Pseudomonadota</taxon>
        <taxon>Alphaproteobacteria</taxon>
        <taxon>Hyphomicrobiales</taxon>
        <taxon>Rhizobiaceae</taxon>
        <taxon>Rhizobium/Agrobacterium group</taxon>
        <taxon>Pararhizobium</taxon>
    </lineage>
</organism>
<dbReference type="PANTHER" id="PTHR43135">
    <property type="entry name" value="ALPHA-D-RIBOSE 1-METHYLPHOSPHONATE 5-TRIPHOSPHATE DIPHOSPHATASE"/>
    <property type="match status" value="1"/>
</dbReference>
<dbReference type="InterPro" id="IPR012696">
    <property type="entry name" value="PhnM"/>
</dbReference>
<dbReference type="PIRSF" id="PIRSF038971">
    <property type="entry name" value="PhnM"/>
    <property type="match status" value="1"/>
</dbReference>
<proteinExistence type="predicted"/>
<dbReference type="NCBIfam" id="NF011983">
    <property type="entry name" value="PRK15446.1-4"/>
    <property type="match status" value="1"/>
</dbReference>
<feature type="domain" description="Amidohydrolase 3" evidence="1">
    <location>
        <begin position="219"/>
        <end position="382"/>
    </location>
</feature>
<reference evidence="2 3" key="1">
    <citation type="submission" date="2019-06" db="EMBL/GenBank/DDBJ databases">
        <authorList>
            <person name="Li M."/>
        </authorList>
    </citation>
    <scope>NUCLEOTIDE SEQUENCE [LARGE SCALE GENOMIC DNA]</scope>
    <source>
        <strain evidence="2 3">BGMRC6574</strain>
    </source>
</reference>
<dbReference type="AlphaFoldDB" id="A0A506TZJ6"/>
<comment type="caution">
    <text evidence="2">The sequence shown here is derived from an EMBL/GenBank/DDBJ whole genome shotgun (WGS) entry which is preliminary data.</text>
</comment>
<dbReference type="OrthoDB" id="9785413at2"/>
<dbReference type="InterPro" id="IPR051781">
    <property type="entry name" value="Metallo-dep_Hydrolase"/>
</dbReference>
<dbReference type="Gene3D" id="3.20.20.140">
    <property type="entry name" value="Metal-dependent hydrolases"/>
    <property type="match status" value="2"/>
</dbReference>
<evidence type="ECO:0000313" key="2">
    <source>
        <dbReference type="EMBL" id="TPW26618.1"/>
    </source>
</evidence>
<accession>A0A506TZJ6</accession>
<dbReference type="CDD" id="cd01306">
    <property type="entry name" value="PhnM"/>
    <property type="match status" value="1"/>
</dbReference>
<dbReference type="Proteomes" id="UP000320314">
    <property type="component" value="Unassembled WGS sequence"/>
</dbReference>
<dbReference type="NCBIfam" id="NF011984">
    <property type="entry name" value="PRK15446.1-5"/>
    <property type="match status" value="1"/>
</dbReference>
<dbReference type="SUPFAM" id="SSF51556">
    <property type="entry name" value="Metallo-dependent hydrolases"/>
    <property type="match status" value="1"/>
</dbReference>
<dbReference type="RefSeq" id="WP_141167744.1">
    <property type="nucleotide sequence ID" value="NZ_VHLH01000028.1"/>
</dbReference>
<dbReference type="GO" id="GO:0019700">
    <property type="term" value="P:organic phosphonate catabolic process"/>
    <property type="evidence" value="ECO:0007669"/>
    <property type="project" value="InterPro"/>
</dbReference>
<dbReference type="InterPro" id="IPR011059">
    <property type="entry name" value="Metal-dep_hydrolase_composite"/>
</dbReference>
<dbReference type="NCBIfam" id="NF011981">
    <property type="entry name" value="PRK15446.1-2"/>
    <property type="match status" value="1"/>
</dbReference>
<name>A0A506TZJ6_9HYPH</name>
<evidence type="ECO:0000259" key="1">
    <source>
        <dbReference type="Pfam" id="PF07969"/>
    </source>
</evidence>
<dbReference type="Pfam" id="PF07969">
    <property type="entry name" value="Amidohydro_3"/>
    <property type="match status" value="1"/>
</dbReference>
<sequence>MTSSLRENILSNARIVLDGEVTTGSLRIVDGVIADIATNSALPNAEDMQGDHLVPGLVELHTDHMEGHFAPRIGVRWNPAAAVLAHDAQLATSGVTTVFDAIRVGMEDHAEVGLEDMTLLADAVREANAARRLRAQHFIHLRCEVSTADCLPGFERLAGRKEVLLASMMDHAPGQRQFTDLEAFRAFHLSRTSKSEAAFDAFCAERIAESEANAEPNRAAIAAAAERYAITLASHDDATPDHVRESLGYGVRIAEFPTTIEAARTAHEAGMGVMMGAPNLVRGGSHSGNVAARDLAEAGLLDILSSDYIPFSLIYAVFQIARFADGISLPQAVSWVTSAPAKAVGLTDRGRIAPGQRADLVRVRADEDVPVVRTVWREGQRVA</sequence>
<dbReference type="NCBIfam" id="NF011990">
    <property type="entry name" value="PRK15446.2-6"/>
    <property type="match status" value="1"/>
</dbReference>